<feature type="transmembrane region" description="Helical" evidence="1">
    <location>
        <begin position="36"/>
        <end position="57"/>
    </location>
</feature>
<evidence type="ECO:0000256" key="1">
    <source>
        <dbReference type="SAM" id="Phobius"/>
    </source>
</evidence>
<dbReference type="EMBL" id="RBXP01000013">
    <property type="protein sequence ID" value="RKT59259.1"/>
    <property type="molecule type" value="Genomic_DNA"/>
</dbReference>
<sequence>MNLWLFTLAALAGIAGGWLFYLAAPQQLWRVSPRRPGPALLWSGAAAVLVSLLLLLATMGAMAAVATWLTLLMLVGTLAPFLGAWRAHRRRSRA</sequence>
<protein>
    <submittedName>
        <fullName evidence="2">Uncharacterized protein</fullName>
    </submittedName>
</protein>
<reference evidence="2 3" key="1">
    <citation type="submission" date="2018-10" db="EMBL/GenBank/DDBJ databases">
        <title>Genomic Encyclopedia of Type Strains, Phase IV (KMG-IV): sequencing the most valuable type-strain genomes for metagenomic binning, comparative biology and taxonomic classification.</title>
        <authorList>
            <person name="Goeker M."/>
        </authorList>
    </citation>
    <scope>NUCLEOTIDE SEQUENCE [LARGE SCALE GENOMIC DNA]</scope>
    <source>
        <strain evidence="2 3">DSM 23841</strain>
    </source>
</reference>
<organism evidence="2 3">
    <name type="scientific">Azonexus fungiphilus</name>
    <dbReference type="NCBI Taxonomy" id="146940"/>
    <lineage>
        <taxon>Bacteria</taxon>
        <taxon>Pseudomonadati</taxon>
        <taxon>Pseudomonadota</taxon>
        <taxon>Betaproteobacteria</taxon>
        <taxon>Rhodocyclales</taxon>
        <taxon>Azonexaceae</taxon>
        <taxon>Azonexus</taxon>
    </lineage>
</organism>
<evidence type="ECO:0000313" key="2">
    <source>
        <dbReference type="EMBL" id="RKT59259.1"/>
    </source>
</evidence>
<feature type="transmembrane region" description="Helical" evidence="1">
    <location>
        <begin position="6"/>
        <end position="24"/>
    </location>
</feature>
<comment type="caution">
    <text evidence="2">The sequence shown here is derived from an EMBL/GenBank/DDBJ whole genome shotgun (WGS) entry which is preliminary data.</text>
</comment>
<evidence type="ECO:0000313" key="3">
    <source>
        <dbReference type="Proteomes" id="UP000270626"/>
    </source>
</evidence>
<dbReference type="RefSeq" id="WP_121457514.1">
    <property type="nucleotide sequence ID" value="NZ_JAANMQ010000002.1"/>
</dbReference>
<keyword evidence="1" id="KW-0472">Membrane</keyword>
<accession>A0A495WD22</accession>
<keyword evidence="1" id="KW-1133">Transmembrane helix</keyword>
<proteinExistence type="predicted"/>
<keyword evidence="1" id="KW-0812">Transmembrane</keyword>
<dbReference type="AlphaFoldDB" id="A0A495WD22"/>
<feature type="transmembrane region" description="Helical" evidence="1">
    <location>
        <begin position="63"/>
        <end position="85"/>
    </location>
</feature>
<name>A0A495WD22_9RHOO</name>
<gene>
    <name evidence="2" type="ORF">DFR40_1143</name>
</gene>
<dbReference type="Proteomes" id="UP000270626">
    <property type="component" value="Unassembled WGS sequence"/>
</dbReference>
<keyword evidence="3" id="KW-1185">Reference proteome</keyword>